<evidence type="ECO:0000313" key="2">
    <source>
        <dbReference type="Proteomes" id="UP001410394"/>
    </source>
</evidence>
<protein>
    <submittedName>
        <fullName evidence="1">Uncharacterized protein</fullName>
    </submittedName>
</protein>
<evidence type="ECO:0000313" key="1">
    <source>
        <dbReference type="EMBL" id="MEN3068594.1"/>
    </source>
</evidence>
<reference evidence="1 2" key="1">
    <citation type="journal article" date="2018" name="Int. J. Syst. Evol. Microbiol.">
        <title>Uliginosibacterium sediminicola sp. nov., isolated from freshwater sediment.</title>
        <authorList>
            <person name="Hwang W.M."/>
            <person name="Kim S.M."/>
            <person name="Kang K."/>
            <person name="Ahn T.Y."/>
        </authorList>
    </citation>
    <scope>NUCLEOTIDE SEQUENCE [LARGE SCALE GENOMIC DNA]</scope>
    <source>
        <strain evidence="1 2">M1-21</strain>
    </source>
</reference>
<gene>
    <name evidence="1" type="ORF">ABDB84_08905</name>
</gene>
<keyword evidence="2" id="KW-1185">Reference proteome</keyword>
<dbReference type="RefSeq" id="WP_345919358.1">
    <property type="nucleotide sequence ID" value="NZ_JBDIVE010000003.1"/>
</dbReference>
<comment type="caution">
    <text evidence="1">The sequence shown here is derived from an EMBL/GenBank/DDBJ whole genome shotgun (WGS) entry which is preliminary data.</text>
</comment>
<name>A0ABU9YYI3_9RHOO</name>
<sequence>MNVIHFGTESEYIKIMLPSSYSTDGWAQASVEIAVNRFRGEINPWMEAVDFELFTKQLRSLYESLRGEAEFTATEQQFNMKLAASTGGHIQITGEAWSLATYENKLSFVLELDQSYLLAPLRVLESLVVQDVPGAA</sequence>
<dbReference type="InterPro" id="IPR056510">
    <property type="entry name" value="WapI"/>
</dbReference>
<dbReference type="EMBL" id="JBDIVE010000003">
    <property type="protein sequence ID" value="MEN3068594.1"/>
    <property type="molecule type" value="Genomic_DNA"/>
</dbReference>
<proteinExistence type="predicted"/>
<dbReference type="Proteomes" id="UP001410394">
    <property type="component" value="Unassembled WGS sequence"/>
</dbReference>
<organism evidence="1 2">
    <name type="scientific">Uliginosibacterium sediminicola</name>
    <dbReference type="NCBI Taxonomy" id="2024550"/>
    <lineage>
        <taxon>Bacteria</taxon>
        <taxon>Pseudomonadati</taxon>
        <taxon>Pseudomonadota</taxon>
        <taxon>Betaproteobacteria</taxon>
        <taxon>Rhodocyclales</taxon>
        <taxon>Zoogloeaceae</taxon>
        <taxon>Uliginosibacterium</taxon>
    </lineage>
</organism>
<accession>A0ABU9YYI3</accession>
<dbReference type="Pfam" id="PF24716">
    <property type="entry name" value="WapI"/>
    <property type="match status" value="1"/>
</dbReference>